<accession>A0A067QA12</accession>
<dbReference type="AlphaFoldDB" id="A0A067QA12"/>
<comment type="similarity">
    <text evidence="1">Belongs to the protein-tyrosine phosphatase family. Non-receptor class dual specificity subfamily.</text>
</comment>
<protein>
    <recommendedName>
        <fullName evidence="2">protein-tyrosine-phosphatase</fullName>
        <ecNumber evidence="2">3.1.3.48</ecNumber>
    </recommendedName>
</protein>
<dbReference type="EC" id="3.1.3.48" evidence="2"/>
<evidence type="ECO:0000256" key="1">
    <source>
        <dbReference type="ARBA" id="ARBA00008601"/>
    </source>
</evidence>
<evidence type="ECO:0000256" key="2">
    <source>
        <dbReference type="ARBA" id="ARBA00013064"/>
    </source>
</evidence>
<dbReference type="EMBL" id="KL197710">
    <property type="protein sequence ID" value="KDQ63814.1"/>
    <property type="molecule type" value="Genomic_DNA"/>
</dbReference>
<gene>
    <name evidence="8" type="ORF">JAAARDRAFT_119951</name>
</gene>
<feature type="compositionally biased region" description="Polar residues" evidence="5">
    <location>
        <begin position="597"/>
        <end position="608"/>
    </location>
</feature>
<dbReference type="PANTHER" id="PTHR10159:SF519">
    <property type="entry name" value="DUAL SPECIFICITY PROTEIN PHOSPHATASE MPK3"/>
    <property type="match status" value="1"/>
</dbReference>
<dbReference type="InterPro" id="IPR000340">
    <property type="entry name" value="Dual-sp_phosphatase_cat-dom"/>
</dbReference>
<feature type="region of interest" description="Disordered" evidence="5">
    <location>
        <begin position="1"/>
        <end position="74"/>
    </location>
</feature>
<proteinExistence type="inferred from homology"/>
<evidence type="ECO:0000313" key="8">
    <source>
        <dbReference type="EMBL" id="KDQ63814.1"/>
    </source>
</evidence>
<dbReference type="PROSITE" id="PS50054">
    <property type="entry name" value="TYR_PHOSPHATASE_DUAL"/>
    <property type="match status" value="1"/>
</dbReference>
<reference evidence="9" key="1">
    <citation type="journal article" date="2014" name="Proc. Natl. Acad. Sci. U.S.A.">
        <title>Extensive sampling of basidiomycete genomes demonstrates inadequacy of the white-rot/brown-rot paradigm for wood decay fungi.</title>
        <authorList>
            <person name="Riley R."/>
            <person name="Salamov A.A."/>
            <person name="Brown D.W."/>
            <person name="Nagy L.G."/>
            <person name="Floudas D."/>
            <person name="Held B.W."/>
            <person name="Levasseur A."/>
            <person name="Lombard V."/>
            <person name="Morin E."/>
            <person name="Otillar R."/>
            <person name="Lindquist E.A."/>
            <person name="Sun H."/>
            <person name="LaButti K.M."/>
            <person name="Schmutz J."/>
            <person name="Jabbour D."/>
            <person name="Luo H."/>
            <person name="Baker S.E."/>
            <person name="Pisabarro A.G."/>
            <person name="Walton J.D."/>
            <person name="Blanchette R.A."/>
            <person name="Henrissat B."/>
            <person name="Martin F."/>
            <person name="Cullen D."/>
            <person name="Hibbett D.S."/>
            <person name="Grigoriev I.V."/>
        </authorList>
    </citation>
    <scope>NUCLEOTIDE SEQUENCE [LARGE SCALE GENOMIC DNA]</scope>
    <source>
        <strain evidence="9">MUCL 33604</strain>
    </source>
</reference>
<organism evidence="8 9">
    <name type="scientific">Jaapia argillacea MUCL 33604</name>
    <dbReference type="NCBI Taxonomy" id="933084"/>
    <lineage>
        <taxon>Eukaryota</taxon>
        <taxon>Fungi</taxon>
        <taxon>Dikarya</taxon>
        <taxon>Basidiomycota</taxon>
        <taxon>Agaricomycotina</taxon>
        <taxon>Agaricomycetes</taxon>
        <taxon>Agaricomycetidae</taxon>
        <taxon>Jaapiales</taxon>
        <taxon>Jaapiaceae</taxon>
        <taxon>Jaapia</taxon>
    </lineage>
</organism>
<feature type="region of interest" description="Disordered" evidence="5">
    <location>
        <begin position="110"/>
        <end position="144"/>
    </location>
</feature>
<dbReference type="Gene3D" id="3.90.190.10">
    <property type="entry name" value="Protein tyrosine phosphatase superfamily"/>
    <property type="match status" value="1"/>
</dbReference>
<sequence length="695" mass="75160">MQSSIDQPRPRSTTLPPPRKRGPPTALRIETPANDPQIALVLGDSSNSASTLNSASSSDSDSFPFPPSNKPRSLRNMKKLSLTIPSAHSSTSSLALPESQNVVVASPISERRRRPSVASLPASSTTALLHRRDEEVGAGSPSAPYADGPVEILPRIWLGSEDNARDWKGLIERGIRSILNVAKEVCSPFDSASSQPLRPFSSTPNLQNPVKNPLSTYYPAHIPTGRPGMHYLKLPWSHGQSDLVREGFAEAMSFIDQSLERGDGVLIHCQCGVSRSATLAIAVVMRASALSLPSVPSEVHELKGQQAAYAYVKSKSSWIGPNMSLIYQLLDYERLLKGDDPSLSTSERSPTAVEEEEEWGRRRLMMDASSDAESDSRESDAVMQEAEALDRAMEDRVVARKSSASSVASSGHGMGSVWRSRYAPGRKRTGSIASNLSVGSIISEDLVEEDEQEDLLGVGGGFEGRSVGDRSSGQSSGVTEEAQVESLADQEPIAFRNPFTLLTARKPPQFAVRPPPSAPPTQSSFSLPPVPPPPASARKSSFDLPLHSKPKTKTKRRPAPLLPPVPPSPDTPAVVSPVQTRPRTQSRKPPPPPLHLRNSQPKPNSRQQELLPPRHVLTTPSQTLFVFPPSPTLTTRTPSTMTLTSNAFPFPSMSTPRISTMRYQGRTRSFIGLGNFSTPTTACSRVDARGWVGMD</sequence>
<dbReference type="InterPro" id="IPR020422">
    <property type="entry name" value="TYR_PHOSPHATASE_DUAL_dom"/>
</dbReference>
<keyword evidence="3" id="KW-0378">Hydrolase</keyword>
<dbReference type="InterPro" id="IPR016130">
    <property type="entry name" value="Tyr_Pase_AS"/>
</dbReference>
<dbReference type="GO" id="GO:0008330">
    <property type="term" value="F:protein tyrosine/threonine phosphatase activity"/>
    <property type="evidence" value="ECO:0007669"/>
    <property type="project" value="TreeGrafter"/>
</dbReference>
<dbReference type="SUPFAM" id="SSF52799">
    <property type="entry name" value="(Phosphotyrosine protein) phosphatases II"/>
    <property type="match status" value="1"/>
</dbReference>
<dbReference type="PROSITE" id="PS50056">
    <property type="entry name" value="TYR_PHOSPHATASE_2"/>
    <property type="match status" value="1"/>
</dbReference>
<evidence type="ECO:0000313" key="9">
    <source>
        <dbReference type="Proteomes" id="UP000027265"/>
    </source>
</evidence>
<dbReference type="Proteomes" id="UP000027265">
    <property type="component" value="Unassembled WGS sequence"/>
</dbReference>
<keyword evidence="9" id="KW-1185">Reference proteome</keyword>
<dbReference type="InterPro" id="IPR029021">
    <property type="entry name" value="Prot-tyrosine_phosphatase-like"/>
</dbReference>
<feature type="compositionally biased region" description="Low complexity" evidence="5">
    <location>
        <begin position="44"/>
        <end position="63"/>
    </location>
</feature>
<name>A0A067QA12_9AGAM</name>
<dbReference type="GO" id="GO:0017017">
    <property type="term" value="F:MAP kinase tyrosine/serine/threonine phosphatase activity"/>
    <property type="evidence" value="ECO:0007669"/>
    <property type="project" value="TreeGrafter"/>
</dbReference>
<feature type="compositionally biased region" description="Pro residues" evidence="5">
    <location>
        <begin position="560"/>
        <end position="570"/>
    </location>
</feature>
<dbReference type="GO" id="GO:0005737">
    <property type="term" value="C:cytoplasm"/>
    <property type="evidence" value="ECO:0007669"/>
    <property type="project" value="TreeGrafter"/>
</dbReference>
<feature type="region of interest" description="Disordered" evidence="5">
    <location>
        <begin position="340"/>
        <end position="379"/>
    </location>
</feature>
<dbReference type="SMART" id="SM00195">
    <property type="entry name" value="DSPc"/>
    <property type="match status" value="1"/>
</dbReference>
<dbReference type="InParanoid" id="A0A067QA12"/>
<evidence type="ECO:0000256" key="4">
    <source>
        <dbReference type="ARBA" id="ARBA00022912"/>
    </source>
</evidence>
<dbReference type="STRING" id="933084.A0A067QA12"/>
<dbReference type="HOGENOM" id="CLU_023363_1_0_1"/>
<dbReference type="PANTHER" id="PTHR10159">
    <property type="entry name" value="DUAL SPECIFICITY PROTEIN PHOSPHATASE"/>
    <property type="match status" value="1"/>
</dbReference>
<keyword evidence="4" id="KW-0904">Protein phosphatase</keyword>
<dbReference type="PROSITE" id="PS00383">
    <property type="entry name" value="TYR_PHOSPHATASE_1"/>
    <property type="match status" value="1"/>
</dbReference>
<feature type="domain" description="Tyrosine specific protein phosphatases" evidence="7">
    <location>
        <begin position="246"/>
        <end position="303"/>
    </location>
</feature>
<evidence type="ECO:0000256" key="3">
    <source>
        <dbReference type="ARBA" id="ARBA00022801"/>
    </source>
</evidence>
<dbReference type="OrthoDB" id="2017893at2759"/>
<dbReference type="GO" id="GO:0033550">
    <property type="term" value="F:MAP kinase tyrosine phosphatase activity"/>
    <property type="evidence" value="ECO:0007669"/>
    <property type="project" value="TreeGrafter"/>
</dbReference>
<dbReference type="GO" id="GO:0043409">
    <property type="term" value="P:negative regulation of MAPK cascade"/>
    <property type="evidence" value="ECO:0007669"/>
    <property type="project" value="TreeGrafter"/>
</dbReference>
<feature type="compositionally biased region" description="Basic residues" evidence="5">
    <location>
        <begin position="548"/>
        <end position="558"/>
    </location>
</feature>
<feature type="domain" description="Tyrosine-protein phosphatase" evidence="6">
    <location>
        <begin position="148"/>
        <end position="338"/>
    </location>
</feature>
<dbReference type="InterPro" id="IPR000387">
    <property type="entry name" value="Tyr_Pase_dom"/>
</dbReference>
<evidence type="ECO:0000259" key="6">
    <source>
        <dbReference type="PROSITE" id="PS50054"/>
    </source>
</evidence>
<evidence type="ECO:0000259" key="7">
    <source>
        <dbReference type="PROSITE" id="PS50056"/>
    </source>
</evidence>
<evidence type="ECO:0000256" key="5">
    <source>
        <dbReference type="SAM" id="MobiDB-lite"/>
    </source>
</evidence>
<dbReference type="Pfam" id="PF00782">
    <property type="entry name" value="DSPc"/>
    <property type="match status" value="1"/>
</dbReference>
<feature type="region of interest" description="Disordered" evidence="5">
    <location>
        <begin position="452"/>
        <end position="614"/>
    </location>
</feature>